<proteinExistence type="predicted"/>
<organism evidence="2 3">
    <name type="scientific">Edaphobacter aggregans</name>
    <dbReference type="NCBI Taxonomy" id="570835"/>
    <lineage>
        <taxon>Bacteria</taxon>
        <taxon>Pseudomonadati</taxon>
        <taxon>Acidobacteriota</taxon>
        <taxon>Terriglobia</taxon>
        <taxon>Terriglobales</taxon>
        <taxon>Acidobacteriaceae</taxon>
        <taxon>Edaphobacter</taxon>
    </lineage>
</organism>
<accession>A0A3R9Q6U2</accession>
<dbReference type="PANTHER" id="PTHR12110:SF21">
    <property type="entry name" value="XYLOSE ISOMERASE-LIKE TIM BARREL DOMAIN-CONTAINING PROTEIN"/>
    <property type="match status" value="1"/>
</dbReference>
<dbReference type="Proteomes" id="UP000269669">
    <property type="component" value="Unassembled WGS sequence"/>
</dbReference>
<dbReference type="GO" id="GO:0016853">
    <property type="term" value="F:isomerase activity"/>
    <property type="evidence" value="ECO:0007669"/>
    <property type="project" value="UniProtKB-KW"/>
</dbReference>
<sequence length="319" mass="35578">MKLGVFTPLLSQLSLENVLVKLQSLQVSTVELATGNYPGNAHCKLSMLEDAVALKDFRRQLEDNGTSISALSCHGNPLHPDPVQAKQAQEVNRQTILLAEELGVPVVVDFSGCPGDSPGAKAPNWVTCPWPPEYLDVLAWQWDEVVAPYWAKRAEFAAQHGVKIAIEMHPGFVVYSPETMLRLRAIAGPSIGCNYDPSHMFWQGIDPIAAIRILGDAIFHVHAKDTQLYPTNMPRTGVLDTKPYTDERNRGWIFRTCGYGHGAAWWKEFVSTLRMFGYDNVLSIEHEDSLLSPEEGLRKAVQFLNEVVIKEEPASAWWV</sequence>
<dbReference type="InterPro" id="IPR036237">
    <property type="entry name" value="Xyl_isomerase-like_sf"/>
</dbReference>
<reference evidence="2 3" key="1">
    <citation type="submission" date="2018-12" db="EMBL/GenBank/DDBJ databases">
        <title>Sequencing of bacterial isolates from soil warming experiment in Harvard Forest, Massachusetts, USA.</title>
        <authorList>
            <person name="Deangelis K."/>
        </authorList>
    </citation>
    <scope>NUCLEOTIDE SEQUENCE [LARGE SCALE GENOMIC DNA]</scope>
    <source>
        <strain evidence="2 3">EB153</strain>
    </source>
</reference>
<dbReference type="Pfam" id="PF01261">
    <property type="entry name" value="AP_endonuc_2"/>
    <property type="match status" value="1"/>
</dbReference>
<dbReference type="Gene3D" id="3.20.20.150">
    <property type="entry name" value="Divalent-metal-dependent TIM barrel enzymes"/>
    <property type="match status" value="1"/>
</dbReference>
<evidence type="ECO:0000313" key="3">
    <source>
        <dbReference type="Proteomes" id="UP000269669"/>
    </source>
</evidence>
<protein>
    <submittedName>
        <fullName evidence="2">Sugar phosphate isomerase/epimerase</fullName>
    </submittedName>
</protein>
<name>A0A3R9Q6U2_9BACT</name>
<keyword evidence="3" id="KW-1185">Reference proteome</keyword>
<dbReference type="RefSeq" id="WP_125483647.1">
    <property type="nucleotide sequence ID" value="NZ_RSDW01000001.1"/>
</dbReference>
<dbReference type="PANTHER" id="PTHR12110">
    <property type="entry name" value="HYDROXYPYRUVATE ISOMERASE"/>
    <property type="match status" value="1"/>
</dbReference>
<comment type="caution">
    <text evidence="2">The sequence shown here is derived from an EMBL/GenBank/DDBJ whole genome shotgun (WGS) entry which is preliminary data.</text>
</comment>
<dbReference type="SUPFAM" id="SSF51658">
    <property type="entry name" value="Xylose isomerase-like"/>
    <property type="match status" value="1"/>
</dbReference>
<gene>
    <name evidence="2" type="ORF">EDE15_0298</name>
</gene>
<evidence type="ECO:0000259" key="1">
    <source>
        <dbReference type="Pfam" id="PF01261"/>
    </source>
</evidence>
<dbReference type="EMBL" id="RSDW01000001">
    <property type="protein sequence ID" value="RSL14830.1"/>
    <property type="molecule type" value="Genomic_DNA"/>
</dbReference>
<feature type="domain" description="Xylose isomerase-like TIM barrel" evidence="1">
    <location>
        <begin position="24"/>
        <end position="306"/>
    </location>
</feature>
<dbReference type="InterPro" id="IPR013022">
    <property type="entry name" value="Xyl_isomerase-like_TIM-brl"/>
</dbReference>
<dbReference type="OrthoDB" id="9779184at2"/>
<dbReference type="AlphaFoldDB" id="A0A3R9Q6U2"/>
<keyword evidence="2" id="KW-0413">Isomerase</keyword>
<dbReference type="InterPro" id="IPR050312">
    <property type="entry name" value="IolE/XylAMocC-like"/>
</dbReference>
<evidence type="ECO:0000313" key="2">
    <source>
        <dbReference type="EMBL" id="RSL14830.1"/>
    </source>
</evidence>